<evidence type="ECO:0000256" key="1">
    <source>
        <dbReference type="ARBA" id="ARBA00022676"/>
    </source>
</evidence>
<dbReference type="SUPFAM" id="SSF53756">
    <property type="entry name" value="UDP-Glycosyltransferase/glycogen phosphorylase"/>
    <property type="match status" value="1"/>
</dbReference>
<dbReference type="GO" id="GO:1903509">
    <property type="term" value="P:liposaccharide metabolic process"/>
    <property type="evidence" value="ECO:0007669"/>
    <property type="project" value="UniProtKB-ARBA"/>
</dbReference>
<dbReference type="Pfam" id="PF13439">
    <property type="entry name" value="Glyco_transf_4"/>
    <property type="match status" value="1"/>
</dbReference>
<dbReference type="FunFam" id="3.40.50.2000:FF:000115">
    <property type="entry name" value="Alpha-(1-6)-phosphatidylinositol monomannoside mannosyltransferase"/>
    <property type="match status" value="1"/>
</dbReference>
<evidence type="ECO:0000256" key="2">
    <source>
        <dbReference type="ARBA" id="ARBA00022679"/>
    </source>
</evidence>
<protein>
    <submittedName>
        <fullName evidence="5">Alpha-(1-2)-phosphatidylinositol mannosyltransferase</fullName>
    </submittedName>
</protein>
<dbReference type="EMBL" id="LSTQ01000005">
    <property type="protein sequence ID" value="OAH31330.1"/>
    <property type="molecule type" value="Genomic_DNA"/>
</dbReference>
<evidence type="ECO:0000259" key="4">
    <source>
        <dbReference type="Pfam" id="PF13439"/>
    </source>
</evidence>
<dbReference type="InterPro" id="IPR028098">
    <property type="entry name" value="Glyco_trans_4-like_N"/>
</dbReference>
<comment type="caution">
    <text evidence="5">The sequence shown here is derived from an EMBL/GenBank/DDBJ whole genome shotgun (WGS) entry which is preliminary data.</text>
</comment>
<feature type="domain" description="Glycosyltransferase subfamily 4-like N-terminal" evidence="4">
    <location>
        <begin position="15"/>
        <end position="161"/>
    </location>
</feature>
<dbReference type="GO" id="GO:1901137">
    <property type="term" value="P:carbohydrate derivative biosynthetic process"/>
    <property type="evidence" value="ECO:0007669"/>
    <property type="project" value="UniProtKB-ARBA"/>
</dbReference>
<dbReference type="AlphaFoldDB" id="A0A177IR85"/>
<dbReference type="STRING" id="1705.CA21670_04015"/>
<reference evidence="6" key="1">
    <citation type="submission" date="2016-02" db="EMBL/GenBank/DDBJ databases">
        <authorList>
            <person name="Kaur G."/>
            <person name="Nair G.R."/>
            <person name="Mayilraj S."/>
        </authorList>
    </citation>
    <scope>NUCLEOTIDE SEQUENCE [LARGE SCALE GENOMIC DNA]</scope>
    <source>
        <strain evidence="6">GA-15</strain>
    </source>
</reference>
<proteinExistence type="predicted"/>
<dbReference type="CDD" id="cd03801">
    <property type="entry name" value="GT4_PimA-like"/>
    <property type="match status" value="1"/>
</dbReference>
<dbReference type="InterPro" id="IPR001296">
    <property type="entry name" value="Glyco_trans_1"/>
</dbReference>
<dbReference type="Pfam" id="PF00534">
    <property type="entry name" value="Glycos_transf_1"/>
    <property type="match status" value="1"/>
</dbReference>
<keyword evidence="6" id="KW-1185">Reference proteome</keyword>
<dbReference type="GO" id="GO:0016758">
    <property type="term" value="F:hexosyltransferase activity"/>
    <property type="evidence" value="ECO:0007669"/>
    <property type="project" value="TreeGrafter"/>
</dbReference>
<sequence length="378" mass="41134">MPRTLLVTNDFPPTIGGIQSYLRDFISLLDSTEVVVFASTQDAKAAREFDSQVDYTVVRWPRKVMLPTAATARRMQELIRTHDIDTVWFGAAAPLALMGKEAKQAGAKKVVATTHGHEVGWSMLPGARQALRVIGNHSDCITYISQYTLRRFAKAFGPHPQWVHMPSAVSFEQFTRTPESSALAKKHFGLVDAPSAPVILCVSRLVPRKGQDQLLRAMALVRKEVPEAQLLIIGRGRYRKTLDVLARIYDPTAVIQEAKDSEELALAFSAGDIFAMPVRTRGGGLDVEGLGIVYLEAQAASLPVIAGNSGGAPETVTGETGVVVDGTSISELAEALVKMLQDPHSAAAMGQAGRRHVERNWTWDVMGQQLRTALEPDS</sequence>
<dbReference type="OrthoDB" id="9808602at2"/>
<evidence type="ECO:0000259" key="3">
    <source>
        <dbReference type="Pfam" id="PF00534"/>
    </source>
</evidence>
<evidence type="ECO:0000313" key="6">
    <source>
        <dbReference type="Proteomes" id="UP000076947"/>
    </source>
</evidence>
<dbReference type="InterPro" id="IPR050194">
    <property type="entry name" value="Glycosyltransferase_grp1"/>
</dbReference>
<evidence type="ECO:0000313" key="5">
    <source>
        <dbReference type="EMBL" id="OAH31330.1"/>
    </source>
</evidence>
<dbReference type="Gene3D" id="3.40.50.2000">
    <property type="entry name" value="Glycogen Phosphorylase B"/>
    <property type="match status" value="2"/>
</dbReference>
<dbReference type="RefSeq" id="WP_066838136.1">
    <property type="nucleotide sequence ID" value="NZ_LSTQ01000005.1"/>
</dbReference>
<organism evidence="5 6">
    <name type="scientific">Corynebacterium stationis</name>
    <dbReference type="NCBI Taxonomy" id="1705"/>
    <lineage>
        <taxon>Bacteria</taxon>
        <taxon>Bacillati</taxon>
        <taxon>Actinomycetota</taxon>
        <taxon>Actinomycetes</taxon>
        <taxon>Mycobacteriales</taxon>
        <taxon>Corynebacteriaceae</taxon>
        <taxon>Corynebacterium</taxon>
    </lineage>
</organism>
<keyword evidence="2 5" id="KW-0808">Transferase</keyword>
<dbReference type="Proteomes" id="UP000076947">
    <property type="component" value="Unassembled WGS sequence"/>
</dbReference>
<dbReference type="PANTHER" id="PTHR45947:SF3">
    <property type="entry name" value="SULFOQUINOVOSYL TRANSFERASE SQD2"/>
    <property type="match status" value="1"/>
</dbReference>
<accession>A0A177IR85</accession>
<name>A0A177IR85_9CORY</name>
<keyword evidence="1 5" id="KW-0328">Glycosyltransferase</keyword>
<gene>
    <name evidence="5" type="ORF">AYJ05_10790</name>
</gene>
<dbReference type="PANTHER" id="PTHR45947">
    <property type="entry name" value="SULFOQUINOVOSYL TRANSFERASE SQD2"/>
    <property type="match status" value="1"/>
</dbReference>
<feature type="domain" description="Glycosyl transferase family 1" evidence="3">
    <location>
        <begin position="195"/>
        <end position="355"/>
    </location>
</feature>